<keyword evidence="3" id="KW-1185">Reference proteome</keyword>
<protein>
    <recommendedName>
        <fullName evidence="1">Phage head morphogenesis domain-containing protein</fullName>
    </recommendedName>
</protein>
<accession>A0A6N9T0F3</accession>
<evidence type="ECO:0000259" key="1">
    <source>
        <dbReference type="Pfam" id="PF04233"/>
    </source>
</evidence>
<dbReference type="InterPro" id="IPR006528">
    <property type="entry name" value="Phage_head_morphogenesis_dom"/>
</dbReference>
<feature type="domain" description="Phage head morphogenesis" evidence="1">
    <location>
        <begin position="57"/>
        <end position="186"/>
    </location>
</feature>
<evidence type="ECO:0000313" key="2">
    <source>
        <dbReference type="EMBL" id="NDW04062.1"/>
    </source>
</evidence>
<dbReference type="EMBL" id="JAAAMG010000004">
    <property type="protein sequence ID" value="NDW04062.1"/>
    <property type="molecule type" value="Genomic_DNA"/>
</dbReference>
<organism evidence="2 3">
    <name type="scientific">Jiella pacifica</name>
    <dbReference type="NCBI Taxonomy" id="2696469"/>
    <lineage>
        <taxon>Bacteria</taxon>
        <taxon>Pseudomonadati</taxon>
        <taxon>Pseudomonadota</taxon>
        <taxon>Alphaproteobacteria</taxon>
        <taxon>Hyphomicrobiales</taxon>
        <taxon>Aurantimonadaceae</taxon>
        <taxon>Jiella</taxon>
    </lineage>
</organism>
<comment type="caution">
    <text evidence="2">The sequence shown here is derived from an EMBL/GenBank/DDBJ whole genome shotgun (WGS) entry which is preliminary data.</text>
</comment>
<sequence length="434" mass="47742">MAIEIEALPFTEAIAALERRGTTLKPQFSWLDDWQSDHASMFTVAKSAGFDVAGDIFDGLSKALSEGRTVADFSKELKPLLQAKGWWGKQIVADPATGEDVVAQLGSTRRLEFIFDVNMRVSYAAGHWSSFERNKAARPFLRYVHLEGQEHPRLQHQAWHNTVLSVDHPWWETHACPNGWGCHCTLQSLSPRDVDRLLARGVPLKFDPPPGGTREWLNKRTGEIQTIPDGIDPGWAYNPGKAGYEAQRAASAEKLSRSAEAVAVKVSRPGEAGATAAAARMRHAGQLVDEPAFGALIEAAKTFDHKDRSPASSQAGRRAVAIAILSDEQRREIGAETSSVVLSLHTAAKQLAHHPDIERSDYKLVQELIETAEVRVAEGEREHAFGGFVNGSAWWAVVKSIRESAEVFLTSFRRMSRRQIRMKGLKGKDGPGGS</sequence>
<name>A0A6N9T0F3_9HYPH</name>
<dbReference type="Proteomes" id="UP000469011">
    <property type="component" value="Unassembled WGS sequence"/>
</dbReference>
<dbReference type="AlphaFoldDB" id="A0A6N9T0F3"/>
<gene>
    <name evidence="2" type="ORF">GTK09_06430</name>
</gene>
<reference evidence="2 3" key="1">
    <citation type="submission" date="2020-01" db="EMBL/GenBank/DDBJ databases">
        <title>Jiella pacifica sp. nov.</title>
        <authorList>
            <person name="Xue Z."/>
            <person name="Zhu S."/>
            <person name="Chen J."/>
            <person name="Yang J."/>
        </authorList>
    </citation>
    <scope>NUCLEOTIDE SEQUENCE [LARGE SCALE GENOMIC DNA]</scope>
    <source>
        <strain evidence="2 3">40Bstr34</strain>
    </source>
</reference>
<dbReference type="RefSeq" id="WP_163462074.1">
    <property type="nucleotide sequence ID" value="NZ_JAAAMG010000004.1"/>
</dbReference>
<evidence type="ECO:0000313" key="3">
    <source>
        <dbReference type="Proteomes" id="UP000469011"/>
    </source>
</evidence>
<dbReference type="Pfam" id="PF04233">
    <property type="entry name" value="Phage_Mu_F"/>
    <property type="match status" value="1"/>
</dbReference>
<proteinExistence type="predicted"/>